<reference evidence="8 9" key="1">
    <citation type="submission" date="2018-01" db="EMBL/GenBank/DDBJ databases">
        <title>The whole genome sequencing and assembly of Halobacillus litoralis ERB031 strain.</title>
        <authorList>
            <person name="Lee S.-J."/>
            <person name="Park M.-K."/>
            <person name="Kim J.-Y."/>
            <person name="Lee Y.-J."/>
            <person name="Yi H."/>
            <person name="Bahn Y.-S."/>
            <person name="Kim J.F."/>
            <person name="Lee D.-W."/>
        </authorList>
    </citation>
    <scope>NUCLEOTIDE SEQUENCE [LARGE SCALE GENOMIC DNA]</scope>
    <source>
        <strain evidence="8 9">ERB 031</strain>
    </source>
</reference>
<feature type="domain" description="ABC-2 type transporter transmembrane" evidence="7">
    <location>
        <begin position="25"/>
        <end position="161"/>
    </location>
</feature>
<evidence type="ECO:0000256" key="4">
    <source>
        <dbReference type="ARBA" id="ARBA00023136"/>
    </source>
</evidence>
<proteinExistence type="predicted"/>
<dbReference type="NCBIfam" id="TIGR03061">
    <property type="entry name" value="pip_yhgE_Nterm"/>
    <property type="match status" value="1"/>
</dbReference>
<dbReference type="OrthoDB" id="9811483at2"/>
<organism evidence="8 9">
    <name type="scientific">Halobacillus litoralis</name>
    <dbReference type="NCBI Taxonomy" id="45668"/>
    <lineage>
        <taxon>Bacteria</taxon>
        <taxon>Bacillati</taxon>
        <taxon>Bacillota</taxon>
        <taxon>Bacilli</taxon>
        <taxon>Bacillales</taxon>
        <taxon>Bacillaceae</taxon>
        <taxon>Halobacillus</taxon>
    </lineage>
</organism>
<dbReference type="InterPro" id="IPR023908">
    <property type="entry name" value="xxxLxxG_rpt"/>
</dbReference>
<evidence type="ECO:0000313" key="8">
    <source>
        <dbReference type="EMBL" id="QAS51759.1"/>
    </source>
</evidence>
<dbReference type="InterPro" id="IPR017500">
    <property type="entry name" value="Phage_infect_YhgE_N"/>
</dbReference>
<protein>
    <recommendedName>
        <fullName evidence="7">ABC-2 type transporter transmembrane domain-containing protein</fullName>
    </recommendedName>
</protein>
<feature type="transmembrane region" description="Helical" evidence="6">
    <location>
        <begin position="546"/>
        <end position="565"/>
    </location>
</feature>
<evidence type="ECO:0000259" key="7">
    <source>
        <dbReference type="Pfam" id="PF12698"/>
    </source>
</evidence>
<dbReference type="PANTHER" id="PTHR43077">
    <property type="entry name" value="TRANSPORT PERMEASE YVFS-RELATED"/>
    <property type="match status" value="1"/>
</dbReference>
<evidence type="ECO:0000256" key="1">
    <source>
        <dbReference type="ARBA" id="ARBA00004141"/>
    </source>
</evidence>
<dbReference type="GO" id="GO:0016020">
    <property type="term" value="C:membrane"/>
    <property type="evidence" value="ECO:0007669"/>
    <property type="project" value="UniProtKB-SubCell"/>
</dbReference>
<dbReference type="InterPro" id="IPR013525">
    <property type="entry name" value="ABC2_TM"/>
</dbReference>
<name>A0A410MAL5_9BACI</name>
<evidence type="ECO:0000256" key="2">
    <source>
        <dbReference type="ARBA" id="ARBA00022692"/>
    </source>
</evidence>
<feature type="region of interest" description="Disordered" evidence="5">
    <location>
        <begin position="475"/>
        <end position="519"/>
    </location>
</feature>
<dbReference type="NCBIfam" id="TIGR03057">
    <property type="entry name" value="xxxLxxG_by_4"/>
    <property type="match status" value="1"/>
</dbReference>
<dbReference type="Gene3D" id="3.40.1710.10">
    <property type="entry name" value="abc type-2 transporter like domain"/>
    <property type="match status" value="1"/>
</dbReference>
<dbReference type="SUPFAM" id="SSF58104">
    <property type="entry name" value="Methyl-accepting chemotaxis protein (MCP) signaling domain"/>
    <property type="match status" value="1"/>
</dbReference>
<dbReference type="Pfam" id="PF12698">
    <property type="entry name" value="ABC2_membrane_3"/>
    <property type="match status" value="2"/>
</dbReference>
<dbReference type="GO" id="GO:0140359">
    <property type="term" value="F:ABC-type transporter activity"/>
    <property type="evidence" value="ECO:0007669"/>
    <property type="project" value="InterPro"/>
</dbReference>
<dbReference type="EMBL" id="CP026118">
    <property type="protein sequence ID" value="QAS51759.1"/>
    <property type="molecule type" value="Genomic_DNA"/>
</dbReference>
<feature type="transmembrane region" description="Helical" evidence="6">
    <location>
        <begin position="643"/>
        <end position="662"/>
    </location>
</feature>
<dbReference type="Gene3D" id="1.10.287.950">
    <property type="entry name" value="Methyl-accepting chemotaxis protein"/>
    <property type="match status" value="2"/>
</dbReference>
<evidence type="ECO:0000256" key="6">
    <source>
        <dbReference type="SAM" id="Phobius"/>
    </source>
</evidence>
<dbReference type="AlphaFoldDB" id="A0A410MAL5"/>
<dbReference type="InterPro" id="IPR051328">
    <property type="entry name" value="T7SS_ABC-Transporter"/>
</dbReference>
<dbReference type="KEGG" id="hli:HLI_05690"/>
<feature type="domain" description="ABC-2 type transporter transmembrane" evidence="7">
    <location>
        <begin position="521"/>
        <end position="716"/>
    </location>
</feature>
<keyword evidence="4 6" id="KW-0472">Membrane</keyword>
<keyword evidence="3 6" id="KW-1133">Transmembrane helix</keyword>
<evidence type="ECO:0000313" key="9">
    <source>
        <dbReference type="Proteomes" id="UP000287756"/>
    </source>
</evidence>
<dbReference type="NCBIfam" id="TIGR03062">
    <property type="entry name" value="pip_yhgE_Cterm"/>
    <property type="match status" value="1"/>
</dbReference>
<dbReference type="PANTHER" id="PTHR43077:SF5">
    <property type="entry name" value="PHAGE INFECTION PROTEIN"/>
    <property type="match status" value="1"/>
</dbReference>
<keyword evidence="2 6" id="KW-0812">Transmembrane</keyword>
<dbReference type="Proteomes" id="UP000287756">
    <property type="component" value="Chromosome"/>
</dbReference>
<feature type="compositionally biased region" description="Polar residues" evidence="5">
    <location>
        <begin position="486"/>
        <end position="504"/>
    </location>
</feature>
<sequence>MNGWKSWLSEWKHIGKNRKILIPFLAVMFIPLIYSGMFLWAFWNPYGSMDELPVAVVNMDEGAEFNGESLDIGEEFIHQLEDSGDFEYHNVSKEKGYAGLENKDYYMLVEIPTHFSSDATTIMGDQPKQPQLKYVPNEGFNFLSAQIGESAAEQMKAKLSSEMTDNYADAMFNQFNKLKDGLADASEKAGELNDGAADLQSASSKIKDKLATFTEKQLQLADGTQSLRNGAASLATGSSDLREGLSGLQDGFSSLKQGTVNAREGAEDLQAGLERSEQGAVQLNEGLGQLIERTSPLEHGAGELHQAASQLSGGASDVSSSAAQIAQSAEGLKTQLSPLLKDMPEEEKQALLAKVEAMQLGSEKLQNGAQSLAAGAGQLQKKTAPLSDQMSSVIHAQKQLKKGASELVSGQQDLYAGAARLSDGEEKLLGNMNTFSQRLGEAVTGSEQVAAGASEVNQGASRIFDGSNQLADGSRKLQQGAADLSDGSTSLASGTEEFQTNLGEASTKAGEVPSGEATSGMMAEPVDVEKNAVNHVPNYGTGFTPYFLSLGLFVGALLITIVYPVRESFGRPGNAFSWFVSKFGVLFVAGTVQAIIAASVILFGLQLEVPNVGYFYLFSVITSLTFMALVQVLVTWFGDPGRFIAILILILQLTTSAGTFPLELIPKPLQMFNPLLPMTYSVSGFKAIISEGNTSAMWQNTLILGGFTAACLIITACYFIWSFRKDRHSSIQEEAV</sequence>
<evidence type="ECO:0000256" key="3">
    <source>
        <dbReference type="ARBA" id="ARBA00022989"/>
    </source>
</evidence>
<comment type="subcellular location">
    <subcellularLocation>
        <location evidence="1">Membrane</location>
        <topology evidence="1">Multi-pass membrane protein</topology>
    </subcellularLocation>
</comment>
<dbReference type="RefSeq" id="WP_128523779.1">
    <property type="nucleotide sequence ID" value="NZ_CP026118.1"/>
</dbReference>
<feature type="transmembrane region" description="Helical" evidence="6">
    <location>
        <begin position="585"/>
        <end position="607"/>
    </location>
</feature>
<evidence type="ECO:0000256" key="5">
    <source>
        <dbReference type="SAM" id="MobiDB-lite"/>
    </source>
</evidence>
<accession>A0A410MAL5</accession>
<feature type="transmembrane region" description="Helical" evidence="6">
    <location>
        <begin position="20"/>
        <end position="43"/>
    </location>
</feature>
<feature type="transmembrane region" description="Helical" evidence="6">
    <location>
        <begin position="702"/>
        <end position="721"/>
    </location>
</feature>
<dbReference type="InterPro" id="IPR017501">
    <property type="entry name" value="Phage_infect_YhgE_C"/>
</dbReference>
<gene>
    <name evidence="8" type="ORF">HLI_05690</name>
</gene>
<feature type="transmembrane region" description="Helical" evidence="6">
    <location>
        <begin position="613"/>
        <end position="636"/>
    </location>
</feature>